<evidence type="ECO:0000256" key="4">
    <source>
        <dbReference type="ARBA" id="ARBA00022989"/>
    </source>
</evidence>
<evidence type="ECO:0000256" key="5">
    <source>
        <dbReference type="ARBA" id="ARBA00023136"/>
    </source>
</evidence>
<evidence type="ECO:0000256" key="2">
    <source>
        <dbReference type="ARBA" id="ARBA00022475"/>
    </source>
</evidence>
<feature type="transmembrane region" description="Helical" evidence="6">
    <location>
        <begin position="329"/>
        <end position="346"/>
    </location>
</feature>
<accession>A0A212QN49</accession>
<keyword evidence="8" id="KW-1185">Reference proteome</keyword>
<dbReference type="Proteomes" id="UP000197065">
    <property type="component" value="Unassembled WGS sequence"/>
</dbReference>
<keyword evidence="2" id="KW-1003">Cell membrane</keyword>
<evidence type="ECO:0000256" key="6">
    <source>
        <dbReference type="SAM" id="Phobius"/>
    </source>
</evidence>
<dbReference type="GO" id="GO:0043190">
    <property type="term" value="C:ATP-binding cassette (ABC) transporter complex"/>
    <property type="evidence" value="ECO:0007669"/>
    <property type="project" value="TreeGrafter"/>
</dbReference>
<name>A0A212QN49_9PROT</name>
<dbReference type="AlphaFoldDB" id="A0A212QN49"/>
<sequence length="418" mass="46346">MAFARTRTAAKSKREVMSLFSRYIAAELLRPMLAILGSALFALLAERMLRVVDIVIGWRGSLLVIFEMMSYLIPHYIGLALPAALFIAILMTFSRLSRDGEFDAMLGAGAGFWRLQRPLMLISLVLMVINIGVQGYLQPYSRYAYRAAVYALSNVSFQALLRENDFVTLQDTTYTVDTLAPDHNSFTGVFLANLRENGDLMVITAEKGQVVPASMDKPVTLQLQNGLQQLLPSGFINDTANGAAPTVLRFRNFSTDLQGNDTSFRPRGMDEREYTLPELVDAKPNPAEGIMPWEITAELHIRLVRIASTLILPLIATPLAIGRRRAQRSYGFILGIILLLAFNQLTEFGKSMADNNKVSVAVGLWLPFFAFLILGIYLTWRKSVRVPSGGGSNWLDRLLDGALAAIRRLLPASREASP</sequence>
<proteinExistence type="predicted"/>
<feature type="transmembrane region" description="Helical" evidence="6">
    <location>
        <begin position="79"/>
        <end position="97"/>
    </location>
</feature>
<dbReference type="EMBL" id="FYEH01000002">
    <property type="protein sequence ID" value="SNB60651.1"/>
    <property type="molecule type" value="Genomic_DNA"/>
</dbReference>
<dbReference type="Pfam" id="PF03739">
    <property type="entry name" value="LptF_LptG"/>
    <property type="match status" value="1"/>
</dbReference>
<organism evidence="7 8">
    <name type="scientific">Arboricoccus pini</name>
    <dbReference type="NCBI Taxonomy" id="1963835"/>
    <lineage>
        <taxon>Bacteria</taxon>
        <taxon>Pseudomonadati</taxon>
        <taxon>Pseudomonadota</taxon>
        <taxon>Alphaproteobacteria</taxon>
        <taxon>Geminicoccales</taxon>
        <taxon>Geminicoccaceae</taxon>
        <taxon>Arboricoccus</taxon>
    </lineage>
</organism>
<dbReference type="PANTHER" id="PTHR33529:SF6">
    <property type="entry name" value="YJGP_YJGQ FAMILY PERMEASE"/>
    <property type="match status" value="1"/>
</dbReference>
<evidence type="ECO:0000256" key="3">
    <source>
        <dbReference type="ARBA" id="ARBA00022692"/>
    </source>
</evidence>
<evidence type="ECO:0000313" key="7">
    <source>
        <dbReference type="EMBL" id="SNB60651.1"/>
    </source>
</evidence>
<feature type="transmembrane region" description="Helical" evidence="6">
    <location>
        <begin position="118"/>
        <end position="137"/>
    </location>
</feature>
<keyword evidence="4 6" id="KW-1133">Transmembrane helix</keyword>
<protein>
    <submittedName>
        <fullName evidence="7">Lipopolysaccharide export system permease protein</fullName>
    </submittedName>
</protein>
<gene>
    <name evidence="7" type="ORF">SAMN07250955_10213</name>
</gene>
<evidence type="ECO:0000313" key="8">
    <source>
        <dbReference type="Proteomes" id="UP000197065"/>
    </source>
</evidence>
<evidence type="ECO:0000256" key="1">
    <source>
        <dbReference type="ARBA" id="ARBA00004651"/>
    </source>
</evidence>
<dbReference type="GO" id="GO:0015920">
    <property type="term" value="P:lipopolysaccharide transport"/>
    <property type="evidence" value="ECO:0007669"/>
    <property type="project" value="TreeGrafter"/>
</dbReference>
<reference evidence="7 8" key="1">
    <citation type="submission" date="2017-06" db="EMBL/GenBank/DDBJ databases">
        <authorList>
            <person name="Kim H.J."/>
            <person name="Triplett B.A."/>
        </authorList>
    </citation>
    <scope>NUCLEOTIDE SEQUENCE [LARGE SCALE GENOMIC DNA]</scope>
    <source>
        <strain evidence="7 8">B29T1</strain>
    </source>
</reference>
<feature type="transmembrane region" description="Helical" evidence="6">
    <location>
        <begin position="358"/>
        <end position="380"/>
    </location>
</feature>
<comment type="subcellular location">
    <subcellularLocation>
        <location evidence="1">Cell membrane</location>
        <topology evidence="1">Multi-pass membrane protein</topology>
    </subcellularLocation>
</comment>
<dbReference type="PANTHER" id="PTHR33529">
    <property type="entry name" value="SLR0882 PROTEIN-RELATED"/>
    <property type="match status" value="1"/>
</dbReference>
<keyword evidence="3 6" id="KW-0812">Transmembrane</keyword>
<dbReference type="InterPro" id="IPR005495">
    <property type="entry name" value="LptG/LptF_permease"/>
</dbReference>
<keyword evidence="5 6" id="KW-0472">Membrane</keyword>